<dbReference type="PANTHER" id="PTHR22933:SF44">
    <property type="entry name" value="RE15157P"/>
    <property type="match status" value="1"/>
</dbReference>
<evidence type="ECO:0000259" key="3">
    <source>
        <dbReference type="PROSITE" id="PS50940"/>
    </source>
</evidence>
<dbReference type="SUPFAM" id="SSF57625">
    <property type="entry name" value="Invertebrate chitin-binding proteins"/>
    <property type="match status" value="1"/>
</dbReference>
<dbReference type="InterPro" id="IPR036508">
    <property type="entry name" value="Chitin-bd_dom_sf"/>
</dbReference>
<reference evidence="4 5" key="1">
    <citation type="journal article" date="2018" name="Elife">
        <title>Firefly genomes illuminate parallel origins of bioluminescence in beetles.</title>
        <authorList>
            <person name="Fallon T.R."/>
            <person name="Lower S.E."/>
            <person name="Chang C.H."/>
            <person name="Bessho-Uehara M."/>
            <person name="Martin G.J."/>
            <person name="Bewick A.J."/>
            <person name="Behringer M."/>
            <person name="Debat H.J."/>
            <person name="Wong I."/>
            <person name="Day J.C."/>
            <person name="Suvorov A."/>
            <person name="Silva C.J."/>
            <person name="Stanger-Hall K.F."/>
            <person name="Hall D.W."/>
            <person name="Schmitz R.J."/>
            <person name="Nelson D.R."/>
            <person name="Lewis S.M."/>
            <person name="Shigenobu S."/>
            <person name="Bybee S.M."/>
            <person name="Larracuente A.M."/>
            <person name="Oba Y."/>
            <person name="Weng J.K."/>
        </authorList>
    </citation>
    <scope>NUCLEOTIDE SEQUENCE [LARGE SCALE GENOMIC DNA]</scope>
    <source>
        <strain evidence="4">1611_PpyrPB1</strain>
        <tissue evidence="4">Whole body</tissue>
    </source>
</reference>
<feature type="domain" description="Chitin-binding type-2" evidence="3">
    <location>
        <begin position="25"/>
        <end position="83"/>
    </location>
</feature>
<dbReference type="InParanoid" id="A0A5N4AXY0"/>
<evidence type="ECO:0000313" key="5">
    <source>
        <dbReference type="Proteomes" id="UP000327044"/>
    </source>
</evidence>
<dbReference type="Gene3D" id="2.170.140.10">
    <property type="entry name" value="Chitin binding domain"/>
    <property type="match status" value="1"/>
</dbReference>
<feature type="region of interest" description="Disordered" evidence="1">
    <location>
        <begin position="183"/>
        <end position="228"/>
    </location>
</feature>
<feature type="signal peptide" evidence="2">
    <location>
        <begin position="1"/>
        <end position="20"/>
    </location>
</feature>
<proteinExistence type="predicted"/>
<sequence length="279" mass="31697">MFASILIILLLVVIENEAQGEIQREFSCNNRPAGYYADVERGCQIYHMCDGIGRQFSYACPNATLFQQRMLICDHWYMVNCNKSEVDYDANLLIGQRDKPFVRDSDNHRTPRPNLLSQKAPEYGSLFRNGKTNLNLVGIETDNLNDSMTFKKHYSLPTHWFTKLSNEGVPSTTQTALKYNPKVKRPQHKEVVPKKSVAIASKRQKPTVAASSNRNQFSDLQPNVNNKGELQNTVKIENATTDDHWNNLKKLFSIPDYDFPLDAAKRPGYESGPSSFDAS</sequence>
<dbReference type="PROSITE" id="PS50940">
    <property type="entry name" value="CHIT_BIND_II"/>
    <property type="match status" value="1"/>
</dbReference>
<organism evidence="4 5">
    <name type="scientific">Photinus pyralis</name>
    <name type="common">Common eastern firefly</name>
    <name type="synonym">Lampyris pyralis</name>
    <dbReference type="NCBI Taxonomy" id="7054"/>
    <lineage>
        <taxon>Eukaryota</taxon>
        <taxon>Metazoa</taxon>
        <taxon>Ecdysozoa</taxon>
        <taxon>Arthropoda</taxon>
        <taxon>Hexapoda</taxon>
        <taxon>Insecta</taxon>
        <taxon>Pterygota</taxon>
        <taxon>Neoptera</taxon>
        <taxon>Endopterygota</taxon>
        <taxon>Coleoptera</taxon>
        <taxon>Polyphaga</taxon>
        <taxon>Elateriformia</taxon>
        <taxon>Elateroidea</taxon>
        <taxon>Lampyridae</taxon>
        <taxon>Lampyrinae</taxon>
        <taxon>Photinus</taxon>
    </lineage>
</organism>
<comment type="caution">
    <text evidence="4">The sequence shown here is derived from an EMBL/GenBank/DDBJ whole genome shotgun (WGS) entry which is preliminary data.</text>
</comment>
<dbReference type="OrthoDB" id="6379319at2759"/>
<dbReference type="GO" id="GO:0005576">
    <property type="term" value="C:extracellular region"/>
    <property type="evidence" value="ECO:0007669"/>
    <property type="project" value="InterPro"/>
</dbReference>
<dbReference type="Proteomes" id="UP000327044">
    <property type="component" value="Unassembled WGS sequence"/>
</dbReference>
<evidence type="ECO:0000313" key="4">
    <source>
        <dbReference type="EMBL" id="KAB0802176.1"/>
    </source>
</evidence>
<dbReference type="Pfam" id="PF01607">
    <property type="entry name" value="CBM_14"/>
    <property type="match status" value="1"/>
</dbReference>
<keyword evidence="5" id="KW-1185">Reference proteome</keyword>
<evidence type="ECO:0000256" key="1">
    <source>
        <dbReference type="SAM" id="MobiDB-lite"/>
    </source>
</evidence>
<dbReference type="GO" id="GO:0008061">
    <property type="term" value="F:chitin binding"/>
    <property type="evidence" value="ECO:0007669"/>
    <property type="project" value="InterPro"/>
</dbReference>
<feature type="compositionally biased region" description="Polar residues" evidence="1">
    <location>
        <begin position="209"/>
        <end position="228"/>
    </location>
</feature>
<dbReference type="EMBL" id="VVIM01000002">
    <property type="protein sequence ID" value="KAB0802176.1"/>
    <property type="molecule type" value="Genomic_DNA"/>
</dbReference>
<gene>
    <name evidence="4" type="ORF">PPYR_04362</name>
</gene>
<feature type="chain" id="PRO_5024411043" description="Chitin-binding type-2 domain-containing protein" evidence="2">
    <location>
        <begin position="21"/>
        <end position="279"/>
    </location>
</feature>
<protein>
    <recommendedName>
        <fullName evidence="3">Chitin-binding type-2 domain-containing protein</fullName>
    </recommendedName>
</protein>
<dbReference type="InterPro" id="IPR052976">
    <property type="entry name" value="Scoloptoxin-like"/>
</dbReference>
<keyword evidence="2" id="KW-0732">Signal</keyword>
<evidence type="ECO:0000256" key="2">
    <source>
        <dbReference type="SAM" id="SignalP"/>
    </source>
</evidence>
<dbReference type="InterPro" id="IPR002557">
    <property type="entry name" value="Chitin-bd_dom"/>
</dbReference>
<dbReference type="AlphaFoldDB" id="A0A5N4AXY0"/>
<dbReference type="PANTHER" id="PTHR22933">
    <property type="entry name" value="FI18007P1-RELATED"/>
    <property type="match status" value="1"/>
</dbReference>
<accession>A0A5N4AXY0</accession>
<name>A0A5N4AXY0_PHOPY</name>